<feature type="region of interest" description="Disordered" evidence="1">
    <location>
        <begin position="387"/>
        <end position="418"/>
    </location>
</feature>
<evidence type="ECO:0000256" key="1">
    <source>
        <dbReference type="SAM" id="MobiDB-lite"/>
    </source>
</evidence>
<feature type="region of interest" description="Disordered" evidence="1">
    <location>
        <begin position="125"/>
        <end position="159"/>
    </location>
</feature>
<dbReference type="EMBL" id="KZ819635">
    <property type="protein sequence ID" value="PWN91506.1"/>
    <property type="molecule type" value="Genomic_DNA"/>
</dbReference>
<evidence type="ECO:0000313" key="3">
    <source>
        <dbReference type="Proteomes" id="UP000245768"/>
    </source>
</evidence>
<name>A0A316YR65_9BASI</name>
<evidence type="ECO:0000313" key="2">
    <source>
        <dbReference type="EMBL" id="PWN91506.1"/>
    </source>
</evidence>
<feature type="compositionally biased region" description="Low complexity" evidence="1">
    <location>
        <begin position="77"/>
        <end position="92"/>
    </location>
</feature>
<feature type="compositionally biased region" description="Basic and acidic residues" evidence="1">
    <location>
        <begin position="466"/>
        <end position="494"/>
    </location>
</feature>
<feature type="non-terminal residue" evidence="2">
    <location>
        <position position="494"/>
    </location>
</feature>
<dbReference type="Proteomes" id="UP000245768">
    <property type="component" value="Unassembled WGS sequence"/>
</dbReference>
<reference evidence="2" key="1">
    <citation type="journal article" date="2018" name="Mol. Biol. Evol.">
        <title>Broad Genomic Sampling Reveals a Smut Pathogenic Ancestry of the Fungal Clade Ustilaginomycotina.</title>
        <authorList>
            <person name="Kijpornyongpan T."/>
            <person name="Mondo S.J."/>
            <person name="Barry K."/>
            <person name="Sandor L."/>
            <person name="Lee J."/>
            <person name="Lipzen A."/>
            <person name="Pangilinan J."/>
            <person name="LaButti K."/>
            <person name="Hainaut M."/>
            <person name="Henrissat B."/>
            <person name="Grigoriev I.V."/>
            <person name="Spatafora J.W."/>
            <person name="Aime M.C."/>
        </authorList>
    </citation>
    <scope>NUCLEOTIDE SEQUENCE [LARGE SCALE GENOMIC DNA]</scope>
    <source>
        <strain evidence="2">MCA 4198</strain>
    </source>
</reference>
<gene>
    <name evidence="2" type="ORF">FA10DRAFT_278311</name>
</gene>
<dbReference type="GeneID" id="37045365"/>
<keyword evidence="3" id="KW-1185">Reference proteome</keyword>
<protein>
    <submittedName>
        <fullName evidence="2">Uncharacterized protein</fullName>
    </submittedName>
</protein>
<accession>A0A316YR65</accession>
<feature type="region of interest" description="Disordered" evidence="1">
    <location>
        <begin position="1"/>
        <end position="92"/>
    </location>
</feature>
<sequence length="494" mass="54141">MAGASMATQSGLPDQRQGKVHQRDLGRQRSESPLFTMFDSPSPSSSLSEPSSDKSFSSSGTPPRKEIGGDDSDFEAPLQSRFSSSSSSSSSSASFSSSCFSSLRSSPSLPHLFSSPLQAGAAVRVRARRGGSRAGQTMRQRECMSTQAQPQPKPFPLDYPSAIPLPEPDKFYDVTPVIRDEELCIEHWLVHTLDWPVGDNVDPLHFDLQRLQKTLRAYALSETKSKSTRAKEDDDFIDVRLGGPKYADWVTKRWSAPSLRPMTFHTTDSLLYALGLSSTAHSTPISALGPSLSDYVSRGAATLSLYSIMQRNQRISFAALPLNRVVQEASRIVRGSGHFQAILSLEGDKRKTEDPSKQLDLHRSFDLCEAVVVKLLELEWNRLTGQMTETHSGRNDMSGKGTEKEGSGSRDTNEESKVDQTINAFNCIIGVANSRIGARESDGMNRSKKSTANLDASSKLIVGEGTTRDENETPGRMTGEGERKVRVVDERKAD</sequence>
<feature type="compositionally biased region" description="Basic and acidic residues" evidence="1">
    <location>
        <begin position="401"/>
        <end position="418"/>
    </location>
</feature>
<organism evidence="2 3">
    <name type="scientific">Acaromyces ingoldii</name>
    <dbReference type="NCBI Taxonomy" id="215250"/>
    <lineage>
        <taxon>Eukaryota</taxon>
        <taxon>Fungi</taxon>
        <taxon>Dikarya</taxon>
        <taxon>Basidiomycota</taxon>
        <taxon>Ustilaginomycotina</taxon>
        <taxon>Exobasidiomycetes</taxon>
        <taxon>Exobasidiales</taxon>
        <taxon>Cryptobasidiaceae</taxon>
        <taxon>Acaromyces</taxon>
    </lineage>
</organism>
<dbReference type="AlphaFoldDB" id="A0A316YR65"/>
<feature type="compositionally biased region" description="Polar residues" evidence="1">
    <location>
        <begin position="1"/>
        <end position="12"/>
    </location>
</feature>
<feature type="compositionally biased region" description="Low complexity" evidence="1">
    <location>
        <begin position="40"/>
        <end position="62"/>
    </location>
</feature>
<dbReference type="InParanoid" id="A0A316YR65"/>
<dbReference type="RefSeq" id="XP_025378704.1">
    <property type="nucleotide sequence ID" value="XM_025523449.1"/>
</dbReference>
<proteinExistence type="predicted"/>
<feature type="compositionally biased region" description="Basic and acidic residues" evidence="1">
    <location>
        <begin position="21"/>
        <end position="30"/>
    </location>
</feature>
<feature type="region of interest" description="Disordered" evidence="1">
    <location>
        <begin position="440"/>
        <end position="494"/>
    </location>
</feature>